<dbReference type="AlphaFoldDB" id="A0A1H9JZS1"/>
<name>A0A1H9JZS1_9BURK</name>
<evidence type="ECO:0000313" key="2">
    <source>
        <dbReference type="Proteomes" id="UP000199766"/>
    </source>
</evidence>
<dbReference type="Pfam" id="PF14375">
    <property type="entry name" value="Cys_rich_CWC"/>
    <property type="match status" value="1"/>
</dbReference>
<dbReference type="InterPro" id="IPR032720">
    <property type="entry name" value="Cys_rich_CWC"/>
</dbReference>
<sequence>MNTDDTLRHLSWMASCPLCGQPNQCAVALGRRSQSCWCMNTPVSLLALALLPEQERGQRCICPTCAQGQKGLPS</sequence>
<proteinExistence type="predicted"/>
<gene>
    <name evidence="1" type="ORF">SAMN02982919_01399</name>
</gene>
<dbReference type="Proteomes" id="UP000199766">
    <property type="component" value="Unassembled WGS sequence"/>
</dbReference>
<reference evidence="1 2" key="1">
    <citation type="submission" date="2016-10" db="EMBL/GenBank/DDBJ databases">
        <authorList>
            <person name="de Groot N.N."/>
        </authorList>
    </citation>
    <scope>NUCLEOTIDE SEQUENCE [LARGE SCALE GENOMIC DNA]</scope>
    <source>
        <strain evidence="1 2">ATCC 35958</strain>
    </source>
</reference>
<dbReference type="EMBL" id="FOGD01000003">
    <property type="protein sequence ID" value="SEQ92288.1"/>
    <property type="molecule type" value="Genomic_DNA"/>
</dbReference>
<dbReference type="STRING" id="180197.SAMN02982919_01399"/>
<evidence type="ECO:0000313" key="1">
    <source>
        <dbReference type="EMBL" id="SEQ92288.1"/>
    </source>
</evidence>
<organism evidence="1 2">
    <name type="scientific">Giesbergeria anulus</name>
    <dbReference type="NCBI Taxonomy" id="180197"/>
    <lineage>
        <taxon>Bacteria</taxon>
        <taxon>Pseudomonadati</taxon>
        <taxon>Pseudomonadota</taxon>
        <taxon>Betaproteobacteria</taxon>
        <taxon>Burkholderiales</taxon>
        <taxon>Comamonadaceae</taxon>
        <taxon>Giesbergeria</taxon>
    </lineage>
</organism>
<keyword evidence="2" id="KW-1185">Reference proteome</keyword>
<protein>
    <submittedName>
        <fullName evidence="1">Cysteine-rich CWC</fullName>
    </submittedName>
</protein>
<accession>A0A1H9JZS1</accession>